<evidence type="ECO:0000313" key="1">
    <source>
        <dbReference type="EMBL" id="CAF4220038.1"/>
    </source>
</evidence>
<protein>
    <submittedName>
        <fullName evidence="4">Uncharacterized protein</fullName>
    </submittedName>
</protein>
<comment type="caution">
    <text evidence="4">The sequence shown here is derived from an EMBL/GenBank/DDBJ whole genome shotgun (WGS) entry which is preliminary data.</text>
</comment>
<organism evidence="4 5">
    <name type="scientific">Rotaria magnacalcarata</name>
    <dbReference type="NCBI Taxonomy" id="392030"/>
    <lineage>
        <taxon>Eukaryota</taxon>
        <taxon>Metazoa</taxon>
        <taxon>Spiralia</taxon>
        <taxon>Gnathifera</taxon>
        <taxon>Rotifera</taxon>
        <taxon>Eurotatoria</taxon>
        <taxon>Bdelloidea</taxon>
        <taxon>Philodinida</taxon>
        <taxon>Philodinidae</taxon>
        <taxon>Rotaria</taxon>
    </lineage>
</organism>
<evidence type="ECO:0000313" key="4">
    <source>
        <dbReference type="EMBL" id="CAF4344725.1"/>
    </source>
</evidence>
<gene>
    <name evidence="1" type="ORF">BYL167_LOCUS24347</name>
    <name evidence="2" type="ORF">BYL167_LOCUS24399</name>
    <name evidence="3" type="ORF">GIL414_LOCUS27587</name>
    <name evidence="4" type="ORF">GIL414_LOCUS27704</name>
</gene>
<dbReference type="EMBL" id="CAJOBJ010044833">
    <property type="protein sequence ID" value="CAF4344725.1"/>
    <property type="molecule type" value="Genomic_DNA"/>
</dbReference>
<dbReference type="Proteomes" id="UP000681967">
    <property type="component" value="Unassembled WGS sequence"/>
</dbReference>
<reference evidence="4" key="1">
    <citation type="submission" date="2021-02" db="EMBL/GenBank/DDBJ databases">
        <authorList>
            <person name="Nowell W R."/>
        </authorList>
    </citation>
    <scope>NUCLEOTIDE SEQUENCE</scope>
</reference>
<feature type="non-terminal residue" evidence="4">
    <location>
        <position position="1"/>
    </location>
</feature>
<sequence>MQGNSIVNGSMLNGRQMIGTLNVLGL</sequence>
<evidence type="ECO:0000313" key="3">
    <source>
        <dbReference type="EMBL" id="CAF4342050.1"/>
    </source>
</evidence>
<dbReference type="AlphaFoldDB" id="A0A8S2ULQ0"/>
<proteinExistence type="predicted"/>
<accession>A0A8S2ULQ0</accession>
<dbReference type="EMBL" id="CAJOBH010020764">
    <property type="protein sequence ID" value="CAF4220038.1"/>
    <property type="molecule type" value="Genomic_DNA"/>
</dbReference>
<dbReference type="EMBL" id="CAJOBH010020996">
    <property type="protein sequence ID" value="CAF4221360.1"/>
    <property type="molecule type" value="Genomic_DNA"/>
</dbReference>
<evidence type="ECO:0000313" key="5">
    <source>
        <dbReference type="Proteomes" id="UP000681720"/>
    </source>
</evidence>
<dbReference type="EMBL" id="CAJOBJ010044241">
    <property type="protein sequence ID" value="CAF4342050.1"/>
    <property type="molecule type" value="Genomic_DNA"/>
</dbReference>
<dbReference type="Proteomes" id="UP000681720">
    <property type="component" value="Unassembled WGS sequence"/>
</dbReference>
<evidence type="ECO:0000313" key="2">
    <source>
        <dbReference type="EMBL" id="CAF4221360.1"/>
    </source>
</evidence>
<name>A0A8S2ULQ0_9BILA</name>